<protein>
    <submittedName>
        <fullName evidence="3">Transglutaminase-like enzyme</fullName>
    </submittedName>
</protein>
<evidence type="ECO:0000313" key="3">
    <source>
        <dbReference type="EMBL" id="RYJ43434.1"/>
    </source>
</evidence>
<accession>A0A444WCF4</accession>
<feature type="chain" id="PRO_5019139441" evidence="1">
    <location>
        <begin position="21"/>
        <end position="633"/>
    </location>
</feature>
<dbReference type="EMBL" id="JUIW01000005">
    <property type="protein sequence ID" value="RYJ43434.1"/>
    <property type="molecule type" value="Genomic_DNA"/>
</dbReference>
<reference evidence="3 4" key="1">
    <citation type="submission" date="2014-12" db="EMBL/GenBank/DDBJ databases">
        <title>Genome sequence of Flavobacterium beibuense RSKm HC5.</title>
        <authorList>
            <person name="Kim J.F."/>
            <person name="Song J.Y."/>
            <person name="Kwak M.-J."/>
            <person name="Lee S.-W."/>
        </authorList>
    </citation>
    <scope>NUCLEOTIDE SEQUENCE [LARGE SCALE GENOMIC DNA]</scope>
    <source>
        <strain evidence="3 4">RSKm HC5</strain>
    </source>
</reference>
<dbReference type="Pfam" id="PF12969">
    <property type="entry name" value="DUF3857"/>
    <property type="match status" value="1"/>
</dbReference>
<evidence type="ECO:0000256" key="1">
    <source>
        <dbReference type="SAM" id="SignalP"/>
    </source>
</evidence>
<feature type="signal peptide" evidence="1">
    <location>
        <begin position="1"/>
        <end position="20"/>
    </location>
</feature>
<dbReference type="OrthoDB" id="8595007at2"/>
<dbReference type="InterPro" id="IPR038765">
    <property type="entry name" value="Papain-like_cys_pep_sf"/>
</dbReference>
<dbReference type="InterPro" id="IPR024618">
    <property type="entry name" value="DUF3857"/>
</dbReference>
<dbReference type="AlphaFoldDB" id="A0A444WCF4"/>
<keyword evidence="4" id="KW-1185">Reference proteome</keyword>
<feature type="domain" description="DUF3857" evidence="2">
    <location>
        <begin position="54"/>
        <end position="213"/>
    </location>
</feature>
<dbReference type="RefSeq" id="WP_129750904.1">
    <property type="nucleotide sequence ID" value="NZ_JUIW01000005.1"/>
</dbReference>
<keyword evidence="1" id="KW-0732">Signal</keyword>
<organism evidence="3 4">
    <name type="scientific">Flavobacterium beibuense</name>
    <dbReference type="NCBI Taxonomy" id="657326"/>
    <lineage>
        <taxon>Bacteria</taxon>
        <taxon>Pseudomonadati</taxon>
        <taxon>Bacteroidota</taxon>
        <taxon>Flavobacteriia</taxon>
        <taxon>Flavobacteriales</taxon>
        <taxon>Flavobacteriaceae</taxon>
        <taxon>Flavobacterium</taxon>
    </lineage>
</organism>
<proteinExistence type="predicted"/>
<dbReference type="Proteomes" id="UP000289775">
    <property type="component" value="Unassembled WGS sequence"/>
</dbReference>
<comment type="caution">
    <text evidence="3">The sequence shown here is derived from an EMBL/GenBank/DDBJ whole genome shotgun (WGS) entry which is preliminary data.</text>
</comment>
<evidence type="ECO:0000259" key="2">
    <source>
        <dbReference type="Pfam" id="PF12969"/>
    </source>
</evidence>
<gene>
    <name evidence="3" type="ORF">NU09_1772</name>
</gene>
<dbReference type="Gene3D" id="2.60.40.3140">
    <property type="match status" value="1"/>
</dbReference>
<dbReference type="Gene3D" id="3.10.620.30">
    <property type="match status" value="1"/>
</dbReference>
<dbReference type="SUPFAM" id="SSF54001">
    <property type="entry name" value="Cysteine proteinases"/>
    <property type="match status" value="1"/>
</dbReference>
<evidence type="ECO:0000313" key="4">
    <source>
        <dbReference type="Proteomes" id="UP000289775"/>
    </source>
</evidence>
<dbReference type="Gene3D" id="2.60.120.1130">
    <property type="match status" value="1"/>
</dbReference>
<name>A0A444WCF4_9FLAO</name>
<sequence length="633" mass="72650">MFLKRYTPLLLLFIQLSVFAQENLSVSGIPDNLKEHANAVVRLSKTDVVIDSRKSMTITNKKIVTVFNETGFDDVDTYEYFDETQKIKSIEAVIYNASGIEIKKIKKKDFKMSAVSQGAGITDTKALYLSYTPVQYPFTIVFESEVQTPNTAFITPWMPVSDLYMSVEKSEFNIQYATELGFRYKEYNFDDVTLKKEESEGVLKLSCENVPAIKSEEYSPYKKIMPKVMFSLTKFHLEGVDGEASDWASFGNWYYNTLLTGTDDVPAETVAKIKTLIGDETDPIKKAKVVYKYVQDKTRYVSIQLGIGGWKPMLAKDVDRLGYGDCKALSNYTRSLLKAVGVDSYCAIIYGDRRKRDISDDFVCMQGNHMVLAIPNNDELVWLECTSQIAPFGFQGDFTDDRMALIITPEKGELVRTHIYKKEENTQYVKGSYTLLDNGKITGELTRVSNGTQYDDKYMYETRSKDDLDKLYKSRYFNNINNLKLNKTEFANNREKPELTETIELEADSYGSVSGNRMMFVINAFNMSNYVPQRYRNRHNPFEIERGFLDSDEIVITLPSGYTIEALPNAVEIKEKFGEYIAVLELKDDNTLVYKRTFSLNKGLYEKSDYDLYRQFREKIARNDNAKAVLLKK</sequence>